<dbReference type="GO" id="GO:0016491">
    <property type="term" value="F:oxidoreductase activity"/>
    <property type="evidence" value="ECO:0007669"/>
    <property type="project" value="UniProtKB-KW"/>
</dbReference>
<accession>A0AAD7TZL7</accession>
<evidence type="ECO:0000313" key="5">
    <source>
        <dbReference type="Proteomes" id="UP001215151"/>
    </source>
</evidence>
<dbReference type="Proteomes" id="UP001215151">
    <property type="component" value="Unassembled WGS sequence"/>
</dbReference>
<proteinExistence type="inferred from homology"/>
<name>A0AAD7TZL7_9APHY</name>
<evidence type="ECO:0000313" key="4">
    <source>
        <dbReference type="EMBL" id="KAJ8488159.1"/>
    </source>
</evidence>
<keyword evidence="2" id="KW-0560">Oxidoreductase</keyword>
<dbReference type="CDD" id="cd05374">
    <property type="entry name" value="17beta-HSD-like_SDR_c"/>
    <property type="match status" value="1"/>
</dbReference>
<reference evidence="4" key="1">
    <citation type="submission" date="2022-11" db="EMBL/GenBank/DDBJ databases">
        <title>Genome Sequence of Cubamyces cubensis.</title>
        <authorList>
            <person name="Buettner E."/>
        </authorList>
    </citation>
    <scope>NUCLEOTIDE SEQUENCE</scope>
    <source>
        <strain evidence="4">MPL-01</strain>
    </source>
</reference>
<dbReference type="SUPFAM" id="SSF51735">
    <property type="entry name" value="NAD(P)-binding Rossmann-fold domains"/>
    <property type="match status" value="1"/>
</dbReference>
<gene>
    <name evidence="4" type="ORF">ONZ51_g3723</name>
</gene>
<sequence length="293" mass="31942">MSTSKPVVLVTGCSKGGIGFSLCEEFASRGCIVYATARRLDAMQGFSHPDIHTLALDVTNDDNVREVVQAVIEREGRIDVLVNNAGLGSTGKSLSRFARAVIDVDMQEVARMFDTNVYSVIRMAKAVIPHMAARKSGTIVNVGSIAGEIPIPWGGIYAATKAALHSLSETLYMECKPLHIHVLLLAPGAVKSNIASNQAERVQLPAGTLYAAYADAVLAKLTMGQRSSPTPTDAFSRQVVDAVLRKPAPPRYLTLASMSTTYWILRWFPRTWVLNLFWKRMGEGPRLAAQKRK</sequence>
<comment type="caution">
    <text evidence="4">The sequence shown here is derived from an EMBL/GenBank/DDBJ whole genome shotgun (WGS) entry which is preliminary data.</text>
</comment>
<evidence type="ECO:0000256" key="3">
    <source>
        <dbReference type="RuleBase" id="RU000363"/>
    </source>
</evidence>
<protein>
    <recommendedName>
        <fullName evidence="6">NAD-P-binding protein</fullName>
    </recommendedName>
</protein>
<dbReference type="Gene3D" id="3.40.50.720">
    <property type="entry name" value="NAD(P)-binding Rossmann-like Domain"/>
    <property type="match status" value="1"/>
</dbReference>
<dbReference type="GO" id="GO:0005783">
    <property type="term" value="C:endoplasmic reticulum"/>
    <property type="evidence" value="ECO:0007669"/>
    <property type="project" value="TreeGrafter"/>
</dbReference>
<dbReference type="AlphaFoldDB" id="A0AAD7TZL7"/>
<evidence type="ECO:0008006" key="6">
    <source>
        <dbReference type="Google" id="ProtNLM"/>
    </source>
</evidence>
<organism evidence="4 5">
    <name type="scientific">Trametes cubensis</name>
    <dbReference type="NCBI Taxonomy" id="1111947"/>
    <lineage>
        <taxon>Eukaryota</taxon>
        <taxon>Fungi</taxon>
        <taxon>Dikarya</taxon>
        <taxon>Basidiomycota</taxon>
        <taxon>Agaricomycotina</taxon>
        <taxon>Agaricomycetes</taxon>
        <taxon>Polyporales</taxon>
        <taxon>Polyporaceae</taxon>
        <taxon>Trametes</taxon>
    </lineage>
</organism>
<dbReference type="Pfam" id="PF00106">
    <property type="entry name" value="adh_short"/>
    <property type="match status" value="1"/>
</dbReference>
<dbReference type="PRINTS" id="PR00080">
    <property type="entry name" value="SDRFAMILY"/>
</dbReference>
<dbReference type="PRINTS" id="PR00081">
    <property type="entry name" value="GDHRDH"/>
</dbReference>
<evidence type="ECO:0000256" key="2">
    <source>
        <dbReference type="ARBA" id="ARBA00023002"/>
    </source>
</evidence>
<dbReference type="EMBL" id="JAPEVG010000067">
    <property type="protein sequence ID" value="KAJ8488159.1"/>
    <property type="molecule type" value="Genomic_DNA"/>
</dbReference>
<dbReference type="InterPro" id="IPR036291">
    <property type="entry name" value="NAD(P)-bd_dom_sf"/>
</dbReference>
<dbReference type="InterPro" id="IPR002347">
    <property type="entry name" value="SDR_fam"/>
</dbReference>
<dbReference type="FunFam" id="3.40.50.720:FF:000261">
    <property type="entry name" value="NADPH-dependent 1-acyldihydroxyacetone phosphate reductase"/>
    <property type="match status" value="1"/>
</dbReference>
<comment type="similarity">
    <text evidence="1 3">Belongs to the short-chain dehydrogenases/reductases (SDR) family.</text>
</comment>
<keyword evidence="5" id="KW-1185">Reference proteome</keyword>
<evidence type="ECO:0000256" key="1">
    <source>
        <dbReference type="ARBA" id="ARBA00006484"/>
    </source>
</evidence>
<dbReference type="PANTHER" id="PTHR44169">
    <property type="entry name" value="NADPH-DEPENDENT 1-ACYLDIHYDROXYACETONE PHOSPHATE REDUCTASE"/>
    <property type="match status" value="1"/>
</dbReference>
<dbReference type="PANTHER" id="PTHR44169:SF6">
    <property type="entry name" value="NADPH-DEPENDENT 1-ACYLDIHYDROXYACETONE PHOSPHATE REDUCTASE"/>
    <property type="match status" value="1"/>
</dbReference>